<comment type="caution">
    <text evidence="2">The sequence shown here is derived from an EMBL/GenBank/DDBJ whole genome shotgun (WGS) entry which is preliminary data.</text>
</comment>
<feature type="transmembrane region" description="Helical" evidence="1">
    <location>
        <begin position="12"/>
        <end position="33"/>
    </location>
</feature>
<dbReference type="EMBL" id="QKTW01000015">
    <property type="protein sequence ID" value="PZF73145.1"/>
    <property type="molecule type" value="Genomic_DNA"/>
</dbReference>
<reference evidence="2 3" key="1">
    <citation type="submission" date="2018-06" db="EMBL/GenBank/DDBJ databases">
        <title>Mucibacter soli gen. nov., sp. nov., a new member of the family Chitinophagaceae producing mucin.</title>
        <authorList>
            <person name="Kim M.-K."/>
            <person name="Park S."/>
            <person name="Kim T.-S."/>
            <person name="Joung Y."/>
            <person name="Han J.-H."/>
            <person name="Kim S.B."/>
        </authorList>
    </citation>
    <scope>NUCLEOTIDE SEQUENCE [LARGE SCALE GENOMIC DNA]</scope>
    <source>
        <strain evidence="2 3">R1-15</strain>
    </source>
</reference>
<protein>
    <recommendedName>
        <fullName evidence="4">Cytochrome B</fullName>
    </recommendedName>
</protein>
<organism evidence="2 3">
    <name type="scientific">Taibaiella soli</name>
    <dbReference type="NCBI Taxonomy" id="1649169"/>
    <lineage>
        <taxon>Bacteria</taxon>
        <taxon>Pseudomonadati</taxon>
        <taxon>Bacteroidota</taxon>
        <taxon>Chitinophagia</taxon>
        <taxon>Chitinophagales</taxon>
        <taxon>Chitinophagaceae</taxon>
        <taxon>Taibaiella</taxon>
    </lineage>
</organism>
<feature type="transmembrane region" description="Helical" evidence="1">
    <location>
        <begin position="121"/>
        <end position="139"/>
    </location>
</feature>
<evidence type="ECO:0000313" key="2">
    <source>
        <dbReference type="EMBL" id="PZF73145.1"/>
    </source>
</evidence>
<evidence type="ECO:0008006" key="4">
    <source>
        <dbReference type="Google" id="ProtNLM"/>
    </source>
</evidence>
<feature type="transmembrane region" description="Helical" evidence="1">
    <location>
        <begin position="45"/>
        <end position="65"/>
    </location>
</feature>
<dbReference type="AlphaFoldDB" id="A0A2W2ACI9"/>
<keyword evidence="1" id="KW-1133">Transmembrane helix</keyword>
<name>A0A2W2ACI9_9BACT</name>
<accession>A0A2W2ACI9</accession>
<dbReference type="OrthoDB" id="329514at2"/>
<dbReference type="Proteomes" id="UP000248745">
    <property type="component" value="Unassembled WGS sequence"/>
</dbReference>
<sequence length="157" mass="17405">MATGLLHLHNLLRWVVLIFALLTLIKGFSGMSGKKAFTAGDKKTAMFLMISCDIQLLLGLALYFMKGWFNVLTSGSEFMKLPAQRFFALEHAVGMIIAIVLVHIGYAATKKNVADGTKFKKMFWFTLIAFIIIMATIPWPSREAIGRPMFPGMTVGA</sequence>
<gene>
    <name evidence="2" type="ORF">DN068_09745</name>
</gene>
<keyword evidence="3" id="KW-1185">Reference proteome</keyword>
<keyword evidence="1" id="KW-0472">Membrane</keyword>
<feature type="transmembrane region" description="Helical" evidence="1">
    <location>
        <begin position="85"/>
        <end position="109"/>
    </location>
</feature>
<evidence type="ECO:0000313" key="3">
    <source>
        <dbReference type="Proteomes" id="UP000248745"/>
    </source>
</evidence>
<dbReference type="RefSeq" id="WP_110998722.1">
    <property type="nucleotide sequence ID" value="NZ_QKTW01000015.1"/>
</dbReference>
<keyword evidence="1" id="KW-0812">Transmembrane</keyword>
<evidence type="ECO:0000256" key="1">
    <source>
        <dbReference type="SAM" id="Phobius"/>
    </source>
</evidence>
<proteinExistence type="predicted"/>